<protein>
    <recommendedName>
        <fullName evidence="3">PIN domain-containing protein</fullName>
    </recommendedName>
</protein>
<evidence type="ECO:0000313" key="2">
    <source>
        <dbReference type="Proteomes" id="UP000273044"/>
    </source>
</evidence>
<evidence type="ECO:0008006" key="3">
    <source>
        <dbReference type="Google" id="ProtNLM"/>
    </source>
</evidence>
<keyword evidence="2" id="KW-1185">Reference proteome</keyword>
<organism evidence="1 2">
    <name type="scientific">Arachnia propionica</name>
    <dbReference type="NCBI Taxonomy" id="1750"/>
    <lineage>
        <taxon>Bacteria</taxon>
        <taxon>Bacillati</taxon>
        <taxon>Actinomycetota</taxon>
        <taxon>Actinomycetes</taxon>
        <taxon>Propionibacteriales</taxon>
        <taxon>Propionibacteriaceae</taxon>
        <taxon>Arachnia</taxon>
    </lineage>
</organism>
<gene>
    <name evidence="1" type="ORF">NCTC12967_02837</name>
</gene>
<reference evidence="1 2" key="1">
    <citation type="submission" date="2018-12" db="EMBL/GenBank/DDBJ databases">
        <authorList>
            <consortium name="Pathogen Informatics"/>
        </authorList>
    </citation>
    <scope>NUCLEOTIDE SEQUENCE [LARGE SCALE GENOMIC DNA]</scope>
    <source>
        <strain evidence="1 2">NCTC12967</strain>
    </source>
</reference>
<proteinExistence type="predicted"/>
<sequence>MFPDTTVLINFALVDEMPLLGQLVANNGSWCGTVASECDDQASKQGLPHMRDAHDIFGEPLRLETPAEFVNFRLNQDFFRQASTNPDATHAGESETLAILTSRSIKSVVVSDDEGVPLRLANLDVSPTIQATTSWHFFRVAYWKGHITETRLWEIRRILLGKKRGCPDEVRDRARFAEWIKPPS</sequence>
<name>A0A3S4VL22_9ACTN</name>
<evidence type="ECO:0000313" key="1">
    <source>
        <dbReference type="EMBL" id="VEH71515.1"/>
    </source>
</evidence>
<dbReference type="Proteomes" id="UP000273044">
    <property type="component" value="Chromosome"/>
</dbReference>
<dbReference type="AlphaFoldDB" id="A0A3S4VL22"/>
<accession>A0A3S4VL22</accession>
<dbReference type="EMBL" id="LR134406">
    <property type="protein sequence ID" value="VEH71515.1"/>
    <property type="molecule type" value="Genomic_DNA"/>
</dbReference>